<feature type="domain" description="ABC transporter" evidence="7">
    <location>
        <begin position="3"/>
        <end position="233"/>
    </location>
</feature>
<dbReference type="SUPFAM" id="SSF50331">
    <property type="entry name" value="MOP-like"/>
    <property type="match status" value="1"/>
</dbReference>
<dbReference type="PANTHER" id="PTHR42781">
    <property type="entry name" value="SPERMIDINE/PUTRESCINE IMPORT ATP-BINDING PROTEIN POTA"/>
    <property type="match status" value="1"/>
</dbReference>
<gene>
    <name evidence="8" type="primary">cysA_1</name>
    <name evidence="8" type="ORF">CLHOM_08520</name>
</gene>
<dbReference type="PROSITE" id="PS50893">
    <property type="entry name" value="ABC_TRANSPORTER_2"/>
    <property type="match status" value="1"/>
</dbReference>
<dbReference type="GO" id="GO:0043190">
    <property type="term" value="C:ATP-binding cassette (ABC) transporter complex"/>
    <property type="evidence" value="ECO:0007669"/>
    <property type="project" value="InterPro"/>
</dbReference>
<comment type="caution">
    <text evidence="8">The sequence shown here is derived from an EMBL/GenBank/DDBJ whole genome shotgun (WGS) entry which is preliminary data.</text>
</comment>
<keyword evidence="2" id="KW-0547">Nucleotide-binding</keyword>
<dbReference type="InterPro" id="IPR013611">
    <property type="entry name" value="Transp-assoc_OB_typ2"/>
</dbReference>
<evidence type="ECO:0000313" key="9">
    <source>
        <dbReference type="Proteomes" id="UP000037043"/>
    </source>
</evidence>
<dbReference type="GO" id="GO:0015419">
    <property type="term" value="F:ABC-type sulfate transporter activity"/>
    <property type="evidence" value="ECO:0007669"/>
    <property type="project" value="InterPro"/>
</dbReference>
<evidence type="ECO:0000256" key="6">
    <source>
        <dbReference type="ARBA" id="ARBA00066388"/>
    </source>
</evidence>
<dbReference type="EMBL" id="LHUR01000012">
    <property type="protein sequence ID" value="KOA20710.1"/>
    <property type="molecule type" value="Genomic_DNA"/>
</dbReference>
<accession>A0A0L6ZCL9</accession>
<dbReference type="SUPFAM" id="SSF52540">
    <property type="entry name" value="P-loop containing nucleoside triphosphate hydrolases"/>
    <property type="match status" value="1"/>
</dbReference>
<dbReference type="EC" id="7.6.2.9" evidence="6"/>
<dbReference type="Proteomes" id="UP000037043">
    <property type="component" value="Unassembled WGS sequence"/>
</dbReference>
<dbReference type="PATRIC" id="fig|1121318.3.peg.857"/>
<protein>
    <recommendedName>
        <fullName evidence="6">ABC-type quaternary amine transporter</fullName>
        <ecNumber evidence="6">7.6.2.9</ecNumber>
    </recommendedName>
</protein>
<organism evidence="8 9">
    <name type="scientific">Clostridium homopropionicum DSM 5847</name>
    <dbReference type="NCBI Taxonomy" id="1121318"/>
    <lineage>
        <taxon>Bacteria</taxon>
        <taxon>Bacillati</taxon>
        <taxon>Bacillota</taxon>
        <taxon>Clostridia</taxon>
        <taxon>Eubacteriales</taxon>
        <taxon>Clostridiaceae</taxon>
        <taxon>Clostridium</taxon>
    </lineage>
</organism>
<dbReference type="GO" id="GO:0016887">
    <property type="term" value="F:ATP hydrolysis activity"/>
    <property type="evidence" value="ECO:0007669"/>
    <property type="project" value="InterPro"/>
</dbReference>
<dbReference type="NCBIfam" id="TIGR00968">
    <property type="entry name" value="3a0106s01"/>
    <property type="match status" value="1"/>
</dbReference>
<dbReference type="InterPro" id="IPR003439">
    <property type="entry name" value="ABC_transporter-like_ATP-bd"/>
</dbReference>
<dbReference type="RefSeq" id="WP_052220438.1">
    <property type="nucleotide sequence ID" value="NZ_LHUR01000012.1"/>
</dbReference>
<dbReference type="Pfam" id="PF08402">
    <property type="entry name" value="TOBE_2"/>
    <property type="match status" value="1"/>
</dbReference>
<evidence type="ECO:0000256" key="1">
    <source>
        <dbReference type="ARBA" id="ARBA00022448"/>
    </source>
</evidence>
<dbReference type="InterPro" id="IPR050093">
    <property type="entry name" value="ABC_SmlMolc_Importer"/>
</dbReference>
<keyword evidence="4" id="KW-1278">Translocase</keyword>
<dbReference type="FunFam" id="3.40.50.300:FF:000425">
    <property type="entry name" value="Probable ABC transporter, ATP-binding subunit"/>
    <property type="match status" value="1"/>
</dbReference>
<dbReference type="AlphaFoldDB" id="A0A0L6ZCL9"/>
<dbReference type="InterPro" id="IPR005666">
    <property type="entry name" value="Sulph_transpt1"/>
</dbReference>
<evidence type="ECO:0000256" key="4">
    <source>
        <dbReference type="ARBA" id="ARBA00022967"/>
    </source>
</evidence>
<reference evidence="9" key="1">
    <citation type="submission" date="2015-08" db="EMBL/GenBank/DDBJ databases">
        <title>Genome sequence of the strict anaerobe Clostridium homopropionicum LuHBu1 (DSM 5847T).</title>
        <authorList>
            <person name="Poehlein A."/>
            <person name="Beck M."/>
            <person name="Schiel-Bengelsdorf B."/>
            <person name="Bengelsdorf F.R."/>
            <person name="Daniel R."/>
            <person name="Duerre P."/>
        </authorList>
    </citation>
    <scope>NUCLEOTIDE SEQUENCE [LARGE SCALE GENOMIC DNA]</scope>
    <source>
        <strain evidence="9">DSM 5847</strain>
    </source>
</reference>
<dbReference type="InterPro" id="IPR017871">
    <property type="entry name" value="ABC_transporter-like_CS"/>
</dbReference>
<dbReference type="PANTHER" id="PTHR42781:SF4">
    <property type="entry name" value="SPERMIDINE_PUTRESCINE IMPORT ATP-BINDING PROTEIN POTA"/>
    <property type="match status" value="1"/>
</dbReference>
<evidence type="ECO:0000256" key="2">
    <source>
        <dbReference type="ARBA" id="ARBA00022741"/>
    </source>
</evidence>
<sequence>MYVQLKNINKAFGNFKASNDVSFGIEKGKLIGLLGPSGSGKTTILRMIAGLEYPDSGDIYIDGVRVNDVPPSKRGIGFVFQNYALFRYMNVFDNVAFGLNVQKKNKKEIKERVLELIKLVGLEGLENRYPSQLSGGQRQRVAFARAIAPNPQLLLLDEPFAAIDAKVRQELRSWLKDMINKVGVTSIFVTHDQDEAIEVADEIIITNHGTIEQKGSPLEIYKNPSTPFVAQFIGESTVIEDYHKLKDFGQLHNIKKAVIRPEFISITKMNELKQYMSAAEEGVIEKISFRGSYLEVKVNVKGIVLTVTRSLEDKIVKVGERVNVLIYRLYVFDDKNAYLLENPALEDNNSVFI</sequence>
<dbReference type="GO" id="GO:0005524">
    <property type="term" value="F:ATP binding"/>
    <property type="evidence" value="ECO:0007669"/>
    <property type="project" value="UniProtKB-KW"/>
</dbReference>
<dbReference type="SMART" id="SM00382">
    <property type="entry name" value="AAA"/>
    <property type="match status" value="1"/>
</dbReference>
<dbReference type="Gene3D" id="3.40.50.300">
    <property type="entry name" value="P-loop containing nucleotide triphosphate hydrolases"/>
    <property type="match status" value="1"/>
</dbReference>
<keyword evidence="9" id="KW-1185">Reference proteome</keyword>
<dbReference type="GO" id="GO:0015418">
    <property type="term" value="F:ABC-type quaternary ammonium compound transporting activity"/>
    <property type="evidence" value="ECO:0007669"/>
    <property type="project" value="UniProtKB-EC"/>
</dbReference>
<keyword evidence="1" id="KW-0813">Transport</keyword>
<dbReference type="Pfam" id="PF00005">
    <property type="entry name" value="ABC_tran"/>
    <property type="match status" value="1"/>
</dbReference>
<dbReference type="STRING" id="36844.SAMN04488501_103149"/>
<evidence type="ECO:0000256" key="5">
    <source>
        <dbReference type="ARBA" id="ARBA00023032"/>
    </source>
</evidence>
<name>A0A0L6ZCL9_9CLOT</name>
<keyword evidence="5" id="KW-0764">Sulfate transport</keyword>
<dbReference type="InterPro" id="IPR003593">
    <property type="entry name" value="AAA+_ATPase"/>
</dbReference>
<keyword evidence="8" id="KW-0378">Hydrolase</keyword>
<evidence type="ECO:0000313" key="8">
    <source>
        <dbReference type="EMBL" id="KOA20710.1"/>
    </source>
</evidence>
<dbReference type="PROSITE" id="PS00211">
    <property type="entry name" value="ABC_TRANSPORTER_1"/>
    <property type="match status" value="1"/>
</dbReference>
<dbReference type="InterPro" id="IPR027417">
    <property type="entry name" value="P-loop_NTPase"/>
</dbReference>
<evidence type="ECO:0000259" key="7">
    <source>
        <dbReference type="PROSITE" id="PS50893"/>
    </source>
</evidence>
<proteinExistence type="predicted"/>
<evidence type="ECO:0000256" key="3">
    <source>
        <dbReference type="ARBA" id="ARBA00022840"/>
    </source>
</evidence>
<keyword evidence="3 8" id="KW-0067">ATP-binding</keyword>
<dbReference type="InterPro" id="IPR008995">
    <property type="entry name" value="Mo/tungstate-bd_C_term_dom"/>
</dbReference>